<dbReference type="InterPro" id="IPR027266">
    <property type="entry name" value="TrmE/GcvT-like"/>
</dbReference>
<accession>A0ABR3SSL5</accession>
<dbReference type="Pfam" id="PF25455">
    <property type="entry name" value="Beta-barrel_CAF17_C"/>
    <property type="match status" value="1"/>
</dbReference>
<dbReference type="PANTHER" id="PTHR22602">
    <property type="entry name" value="TRANSFERASE CAF17, MITOCHONDRIAL-RELATED"/>
    <property type="match status" value="1"/>
</dbReference>
<keyword evidence="3" id="KW-0496">Mitochondrion</keyword>
<evidence type="ECO:0000259" key="6">
    <source>
        <dbReference type="Pfam" id="PF25455"/>
    </source>
</evidence>
<reference evidence="7 8" key="1">
    <citation type="submission" date="2024-02" db="EMBL/GenBank/DDBJ databases">
        <title>De novo assembly and annotation of 12 fungi associated with fruit tree decline syndrome in Ontario, Canada.</title>
        <authorList>
            <person name="Sulman M."/>
            <person name="Ellouze W."/>
            <person name="Ilyukhin E."/>
        </authorList>
    </citation>
    <scope>NUCLEOTIDE SEQUENCE [LARGE SCALE GENOMIC DNA]</scope>
    <source>
        <strain evidence="7 8">M1-105</strain>
    </source>
</reference>
<dbReference type="EMBL" id="JAJVDC020000060">
    <property type="protein sequence ID" value="KAL1628618.1"/>
    <property type="molecule type" value="Genomic_DNA"/>
</dbReference>
<dbReference type="NCBIfam" id="TIGR03317">
    <property type="entry name" value="ygfZ_signature"/>
    <property type="match status" value="1"/>
</dbReference>
<feature type="domain" description="CAF17 C-terminal" evidence="6">
    <location>
        <begin position="326"/>
        <end position="418"/>
    </location>
</feature>
<name>A0ABR3SSL5_9PEZI</name>
<dbReference type="InterPro" id="IPR017703">
    <property type="entry name" value="YgfZ/GCV_T_CS"/>
</dbReference>
<comment type="caution">
    <text evidence="7">The sequence shown here is derived from an EMBL/GenBank/DDBJ whole genome shotgun (WGS) entry which is preliminary data.</text>
</comment>
<protein>
    <recommendedName>
        <fullName evidence="5">Iron-sulfur cluster assembly factor IBA57 homolog, mitochondrial</fullName>
    </recommendedName>
</protein>
<keyword evidence="2" id="KW-0809">Transit peptide</keyword>
<dbReference type="PANTHER" id="PTHR22602:SF0">
    <property type="entry name" value="TRANSFERASE CAF17, MITOCHONDRIAL-RELATED"/>
    <property type="match status" value="1"/>
</dbReference>
<dbReference type="Proteomes" id="UP001521116">
    <property type="component" value="Unassembled WGS sequence"/>
</dbReference>
<evidence type="ECO:0000256" key="4">
    <source>
        <dbReference type="ARBA" id="ARBA00093447"/>
    </source>
</evidence>
<dbReference type="Gene3D" id="3.30.1360.120">
    <property type="entry name" value="Probable tRNA modification gtpase trme, domain 1"/>
    <property type="match status" value="1"/>
</dbReference>
<dbReference type="SUPFAM" id="SSF103025">
    <property type="entry name" value="Folate-binding domain"/>
    <property type="match status" value="1"/>
</dbReference>
<comment type="subcellular location">
    <subcellularLocation>
        <location evidence="1">Mitochondrion matrix</location>
    </subcellularLocation>
</comment>
<evidence type="ECO:0000256" key="5">
    <source>
        <dbReference type="ARBA" id="ARBA00093637"/>
    </source>
</evidence>
<organism evidence="7 8">
    <name type="scientific">Neofusicoccum ribis</name>
    <dbReference type="NCBI Taxonomy" id="45134"/>
    <lineage>
        <taxon>Eukaryota</taxon>
        <taxon>Fungi</taxon>
        <taxon>Dikarya</taxon>
        <taxon>Ascomycota</taxon>
        <taxon>Pezizomycotina</taxon>
        <taxon>Dothideomycetes</taxon>
        <taxon>Dothideomycetes incertae sedis</taxon>
        <taxon>Botryosphaeriales</taxon>
        <taxon>Botryosphaeriaceae</taxon>
        <taxon>Neofusicoccum</taxon>
    </lineage>
</organism>
<evidence type="ECO:0000256" key="1">
    <source>
        <dbReference type="ARBA" id="ARBA00004305"/>
    </source>
</evidence>
<gene>
    <name evidence="7" type="primary">CAF17</name>
    <name evidence="7" type="ORF">SLS56_005727</name>
</gene>
<evidence type="ECO:0000256" key="2">
    <source>
        <dbReference type="ARBA" id="ARBA00022946"/>
    </source>
</evidence>
<proteinExistence type="inferred from homology"/>
<dbReference type="InterPro" id="IPR045179">
    <property type="entry name" value="YgfZ/GcvT"/>
</dbReference>
<evidence type="ECO:0000313" key="7">
    <source>
        <dbReference type="EMBL" id="KAL1628618.1"/>
    </source>
</evidence>
<dbReference type="InterPro" id="IPR057460">
    <property type="entry name" value="CAF17_C"/>
</dbReference>
<evidence type="ECO:0000256" key="3">
    <source>
        <dbReference type="ARBA" id="ARBA00023128"/>
    </source>
</evidence>
<evidence type="ECO:0000313" key="8">
    <source>
        <dbReference type="Proteomes" id="UP001521116"/>
    </source>
</evidence>
<keyword evidence="8" id="KW-1185">Reference proteome</keyword>
<sequence length="478" mass="50441">MLSRPSAGGASSLLKPFVCTRCLRRGAAARNGASSATAAAPPPSTRNNRIRTFATATTAPNAAPAPPTTTANPTPAAAVAPLPTRRLIALAGPDAPKFLQGLTTNNVAPAQRAGWYTAFLNAQGRVLHDAFVYPSAAANAAAGGAGATTTTDDDWACFIEVDGGSVDALARVLRRHKLRSKVRMRVVDDGEWAVWSAWLPPACSPDGDAGLVSALDGLRGESTGSGSDVVHLPDERAPGFGHRVLVPGGGGAQLPAPLEGLERVGVREYTVRRYLYGVPEGPREIRAEEALPLESNVDLMRGVDFRKGCYVGQELTIRTKHTGVVRKRILPVRLYDLDGPEPEGLEFVEDGLAEGLPAEAADIKKIAGGEGESGAEGGVSRRRNANRSAGKWLAGVGNIGLALCRLEMMTDVKVAAEGMGAGGGGYKPGMQFELKWTVDGEEQNERSVGIKAFVPEWHHLRTEEEARGRKKKTQQVVA</sequence>
<comment type="similarity">
    <text evidence="4">Belongs to the GcvT family. CAF17/IBA57 subfamily.</text>
</comment>